<evidence type="ECO:0008006" key="4">
    <source>
        <dbReference type="Google" id="ProtNLM"/>
    </source>
</evidence>
<keyword evidence="3" id="KW-1185">Reference proteome</keyword>
<reference evidence="3" key="1">
    <citation type="journal article" date="2019" name="Gigascience">
        <title>De novo genome assembly of the endangered Acer yangbiense, a plant species with extremely small populations endemic to Yunnan Province, China.</title>
        <authorList>
            <person name="Yang J."/>
            <person name="Wariss H.M."/>
            <person name="Tao L."/>
            <person name="Zhang R."/>
            <person name="Yun Q."/>
            <person name="Hollingsworth P."/>
            <person name="Dao Z."/>
            <person name="Luo G."/>
            <person name="Guo H."/>
            <person name="Ma Y."/>
            <person name="Sun W."/>
        </authorList>
    </citation>
    <scope>NUCLEOTIDE SEQUENCE [LARGE SCALE GENOMIC DNA]</scope>
    <source>
        <strain evidence="3">cv. br00</strain>
    </source>
</reference>
<dbReference type="EMBL" id="VDCV01000016">
    <property type="protein sequence ID" value="KAB5520764.1"/>
    <property type="molecule type" value="Genomic_DNA"/>
</dbReference>
<accession>A0A5N5JRX0</accession>
<dbReference type="PANTHER" id="PTHR31374">
    <property type="entry name" value="AUXIN-INDUCED PROTEIN-LIKE-RELATED"/>
    <property type="match status" value="1"/>
</dbReference>
<dbReference type="PANTHER" id="PTHR31374:SF228">
    <property type="entry name" value="SAUR FAMILY PROTEIN"/>
    <property type="match status" value="1"/>
</dbReference>
<dbReference type="InterPro" id="IPR003676">
    <property type="entry name" value="SAUR_fam"/>
</dbReference>
<comment type="caution">
    <text evidence="2">The sequence shown here is derived from an EMBL/GenBank/DDBJ whole genome shotgun (WGS) entry which is preliminary data.</text>
</comment>
<evidence type="ECO:0000256" key="1">
    <source>
        <dbReference type="ARBA" id="ARBA00006974"/>
    </source>
</evidence>
<dbReference type="AlphaFoldDB" id="A0A5N5JRX0"/>
<evidence type="ECO:0000313" key="3">
    <source>
        <dbReference type="Proteomes" id="UP000326939"/>
    </source>
</evidence>
<comment type="similarity">
    <text evidence="1">Belongs to the ARG7 family.</text>
</comment>
<dbReference type="GO" id="GO:0009733">
    <property type="term" value="P:response to auxin"/>
    <property type="evidence" value="ECO:0007669"/>
    <property type="project" value="InterPro"/>
</dbReference>
<evidence type="ECO:0000313" key="2">
    <source>
        <dbReference type="EMBL" id="KAB5520764.1"/>
    </source>
</evidence>
<name>A0A5N5JRX0_9ROSI</name>
<proteinExistence type="inferred from homology"/>
<dbReference type="Pfam" id="PF02519">
    <property type="entry name" value="Auxin_inducible"/>
    <property type="match status" value="1"/>
</dbReference>
<gene>
    <name evidence="2" type="ORF">DKX38_025083</name>
</gene>
<protein>
    <recommendedName>
        <fullName evidence="4">Auxin-responsive protein</fullName>
    </recommendedName>
</protein>
<sequence length="122" mass="14257">MSNMQEDKKSKVKKGWLAVRVGLEDEDGGFQRFVIPISYLYHPLFKRLLEKAHEVYGYHTSGGFIVKKQDVLKFMISRQNQGCCDLAFGVKRFMVLVDLEIVYVRDLGGRPRQWWQLVLGKF</sequence>
<dbReference type="Proteomes" id="UP000326939">
    <property type="component" value="Chromosome 16"/>
</dbReference>
<organism evidence="2 3">
    <name type="scientific">Salix brachista</name>
    <dbReference type="NCBI Taxonomy" id="2182728"/>
    <lineage>
        <taxon>Eukaryota</taxon>
        <taxon>Viridiplantae</taxon>
        <taxon>Streptophyta</taxon>
        <taxon>Embryophyta</taxon>
        <taxon>Tracheophyta</taxon>
        <taxon>Spermatophyta</taxon>
        <taxon>Magnoliopsida</taxon>
        <taxon>eudicotyledons</taxon>
        <taxon>Gunneridae</taxon>
        <taxon>Pentapetalae</taxon>
        <taxon>rosids</taxon>
        <taxon>fabids</taxon>
        <taxon>Malpighiales</taxon>
        <taxon>Salicaceae</taxon>
        <taxon>Saliceae</taxon>
        <taxon>Salix</taxon>
    </lineage>
</organism>